<evidence type="ECO:0000313" key="15">
    <source>
        <dbReference type="Proteomes" id="UP000076858"/>
    </source>
</evidence>
<dbReference type="InterPro" id="IPR029009">
    <property type="entry name" value="ASB_dom_sf"/>
</dbReference>
<comment type="catalytic activity">
    <reaction evidence="12 13">
        <text>(2R)-3-phosphoglycerate + NAD(+) = 3-phosphooxypyruvate + NADH + H(+)</text>
        <dbReference type="Rhea" id="RHEA:12641"/>
        <dbReference type="ChEBI" id="CHEBI:15378"/>
        <dbReference type="ChEBI" id="CHEBI:18110"/>
        <dbReference type="ChEBI" id="CHEBI:57540"/>
        <dbReference type="ChEBI" id="CHEBI:57945"/>
        <dbReference type="ChEBI" id="CHEBI:58272"/>
        <dbReference type="EC" id="1.1.1.95"/>
    </reaction>
</comment>
<keyword evidence="7 13" id="KW-0028">Amino-acid biosynthesis</keyword>
<accession>A0A0P5Z299</accession>
<dbReference type="InterPro" id="IPR036291">
    <property type="entry name" value="NAD(P)-bd_dom_sf"/>
</dbReference>
<dbReference type="SUPFAM" id="SSF52283">
    <property type="entry name" value="Formate/glycerate dehydrogenase catalytic domain-like"/>
    <property type="match status" value="1"/>
</dbReference>
<reference evidence="14 15" key="1">
    <citation type="submission" date="2016-03" db="EMBL/GenBank/DDBJ databases">
        <title>EvidentialGene: Evidence-directed Construction of Genes on Genomes.</title>
        <authorList>
            <person name="Gilbert D.G."/>
            <person name="Choi J.-H."/>
            <person name="Mockaitis K."/>
            <person name="Colbourne J."/>
            <person name="Pfrender M."/>
        </authorList>
    </citation>
    <scope>NUCLEOTIDE SEQUENCE [LARGE SCALE GENOMIC DNA]</scope>
    <source>
        <strain evidence="14 15">Xinb3</strain>
        <tissue evidence="14">Complete organism</tissue>
    </source>
</reference>
<evidence type="ECO:0000256" key="6">
    <source>
        <dbReference type="ARBA" id="ARBA00022553"/>
    </source>
</evidence>
<evidence type="ECO:0000313" key="14">
    <source>
        <dbReference type="EMBL" id="KZS15634.1"/>
    </source>
</evidence>
<dbReference type="FunFam" id="3.40.50.720:FF:000021">
    <property type="entry name" value="D-3-phosphoglycerate dehydrogenase"/>
    <property type="match status" value="1"/>
</dbReference>
<evidence type="ECO:0000256" key="8">
    <source>
        <dbReference type="ARBA" id="ARBA00022990"/>
    </source>
</evidence>
<evidence type="ECO:0000256" key="2">
    <source>
        <dbReference type="ARBA" id="ARBA00005854"/>
    </source>
</evidence>
<dbReference type="InterPro" id="IPR006139">
    <property type="entry name" value="D-isomer_2_OHA_DH_cat_dom"/>
</dbReference>
<comment type="similarity">
    <text evidence="2 13">Belongs to the D-isomer specific 2-hydroxyacid dehydrogenase family.</text>
</comment>
<dbReference type="GO" id="GO:0004617">
    <property type="term" value="F:phosphoglycerate dehydrogenase activity"/>
    <property type="evidence" value="ECO:0007669"/>
    <property type="project" value="UniProtKB-EC"/>
</dbReference>
<evidence type="ECO:0000256" key="13">
    <source>
        <dbReference type="RuleBase" id="RU363003"/>
    </source>
</evidence>
<name>A0A0P5Z299_9CRUS</name>
<dbReference type="NCBIfam" id="TIGR01327">
    <property type="entry name" value="PGDH"/>
    <property type="match status" value="1"/>
</dbReference>
<keyword evidence="9 13" id="KW-0560">Oxidoreductase</keyword>
<sequence>MTLNIQQVLISDPVDPICSQILQDYGMNVTYARHWTKERLLQEIQNYEVLIVRSETKVTDDVLAAAPKLRLVGRAGTGLDNVDISAATRRGVLVMNTPGGNTISAAEHTCAMIAALSRHIPQACAALKNGTWDRKTYMGNELHGKTLAILGLGRIGREVAIRMQAFGMKTIGYDPVIEKQDAAEFGVDKMELEEIWPLADYITVHTPYMPQTHHLISTSALMRCKPSVRIINIARGGIVDETALLDALNSARCQGAALDVFVQEPPKEGTITWQLIQHPRVVCTPHLGASTVEAQERVAREIAEQLIDLVEGRQAVGIANAPNLARSMVGRNKPWMQLAQALGHLANSLAEGSLDRCPSGTETTVELICCGEGTEDVNLLASSALVGHLNGMKANGINIVNAAILARDVGVTISTRHVGTSKYLSIVQDLEKLLQLTVARGPFNIQLIGSVQGGNPVLYAINGCWFPFGATLSGNVLLFNGKQPDTTLTALVGALAASGVGVSAVMCTPPGASCWLALRTADVFQNPQKLNGPDATFIAQLVF</sequence>
<dbReference type="Gene3D" id="3.40.50.720">
    <property type="entry name" value="NAD(P)-binding Rossmann-like Domain"/>
    <property type="match status" value="2"/>
</dbReference>
<evidence type="ECO:0000256" key="4">
    <source>
        <dbReference type="ARBA" id="ARBA00013143"/>
    </source>
</evidence>
<keyword evidence="10 13" id="KW-0520">NAD</keyword>
<dbReference type="Pfam" id="PF19304">
    <property type="entry name" value="PGDH_inter"/>
    <property type="match status" value="1"/>
</dbReference>
<comment type="pathway">
    <text evidence="1 13">Amino-acid biosynthesis; L-serine biosynthesis; L-serine from 3-phospho-D-glycerate: step 1/3.</text>
</comment>
<dbReference type="InterPro" id="IPR029753">
    <property type="entry name" value="D-isomer_DH_CS"/>
</dbReference>
<dbReference type="GO" id="GO:0051287">
    <property type="term" value="F:NAD binding"/>
    <property type="evidence" value="ECO:0007669"/>
    <property type="project" value="UniProtKB-UniRule"/>
</dbReference>
<comment type="subunit">
    <text evidence="3">Homotetramer.</text>
</comment>
<evidence type="ECO:0000256" key="1">
    <source>
        <dbReference type="ARBA" id="ARBA00005216"/>
    </source>
</evidence>
<dbReference type="Pfam" id="PF02826">
    <property type="entry name" value="2-Hacid_dh_C"/>
    <property type="match status" value="1"/>
</dbReference>
<dbReference type="EMBL" id="LRGB01000868">
    <property type="protein sequence ID" value="KZS15634.1"/>
    <property type="molecule type" value="Genomic_DNA"/>
</dbReference>
<comment type="caution">
    <text evidence="14">The sequence shown here is derived from an EMBL/GenBank/DDBJ whole genome shotgun (WGS) entry which is preliminary data.</text>
</comment>
<keyword evidence="8" id="KW-0007">Acetylation</keyword>
<organism evidence="14 15">
    <name type="scientific">Daphnia magna</name>
    <dbReference type="NCBI Taxonomy" id="35525"/>
    <lineage>
        <taxon>Eukaryota</taxon>
        <taxon>Metazoa</taxon>
        <taxon>Ecdysozoa</taxon>
        <taxon>Arthropoda</taxon>
        <taxon>Crustacea</taxon>
        <taxon>Branchiopoda</taxon>
        <taxon>Diplostraca</taxon>
        <taxon>Cladocera</taxon>
        <taxon>Anomopoda</taxon>
        <taxon>Daphniidae</taxon>
        <taxon>Daphnia</taxon>
    </lineage>
</organism>
<dbReference type="EC" id="1.1.1.95" evidence="4 13"/>
<evidence type="ECO:0000256" key="5">
    <source>
        <dbReference type="ARBA" id="ARBA00021582"/>
    </source>
</evidence>
<dbReference type="InterPro" id="IPR006236">
    <property type="entry name" value="PGDH"/>
</dbReference>
<dbReference type="GO" id="GO:0006564">
    <property type="term" value="P:L-serine biosynthetic process"/>
    <property type="evidence" value="ECO:0007669"/>
    <property type="project" value="UniProtKB-KW"/>
</dbReference>
<protein>
    <recommendedName>
        <fullName evidence="5 13">D-3-phosphoglycerate dehydrogenase</fullName>
        <ecNumber evidence="4 13">1.1.1.95</ecNumber>
    </recommendedName>
</protein>
<dbReference type="InterPro" id="IPR006140">
    <property type="entry name" value="D-isomer_DH_NAD-bd"/>
</dbReference>
<keyword evidence="15" id="KW-1185">Reference proteome</keyword>
<dbReference type="Proteomes" id="UP000076858">
    <property type="component" value="Unassembled WGS sequence"/>
</dbReference>
<dbReference type="SUPFAM" id="SSF143548">
    <property type="entry name" value="Serine metabolism enzymes domain"/>
    <property type="match status" value="1"/>
</dbReference>
<keyword evidence="11 13" id="KW-0718">Serine biosynthesis</keyword>
<dbReference type="UniPathway" id="UPA00135">
    <property type="reaction ID" value="UER00196"/>
</dbReference>
<keyword evidence="14" id="KW-0670">Pyruvate</keyword>
<proteinExistence type="inferred from homology"/>
<evidence type="ECO:0000256" key="10">
    <source>
        <dbReference type="ARBA" id="ARBA00023027"/>
    </source>
</evidence>
<gene>
    <name evidence="14" type="ORF">APZ42_018846</name>
</gene>
<dbReference type="CDD" id="cd12173">
    <property type="entry name" value="PGDH_4"/>
    <property type="match status" value="1"/>
</dbReference>
<dbReference type="OrthoDB" id="1621027at2759"/>
<dbReference type="PANTHER" id="PTHR42938:SF22">
    <property type="entry name" value="D-3-PHOSPHOGLYCERATE DEHYDROGENASE"/>
    <property type="match status" value="1"/>
</dbReference>
<dbReference type="AlphaFoldDB" id="A0A0P5Z299"/>
<evidence type="ECO:0000256" key="11">
    <source>
        <dbReference type="ARBA" id="ARBA00023299"/>
    </source>
</evidence>
<dbReference type="PROSITE" id="PS00671">
    <property type="entry name" value="D_2_HYDROXYACID_DH_3"/>
    <property type="match status" value="1"/>
</dbReference>
<dbReference type="SUPFAM" id="SSF51735">
    <property type="entry name" value="NAD(P)-binding Rossmann-fold domains"/>
    <property type="match status" value="1"/>
</dbReference>
<dbReference type="PANTHER" id="PTHR42938">
    <property type="entry name" value="FORMATE DEHYDROGENASE 1"/>
    <property type="match status" value="1"/>
</dbReference>
<evidence type="ECO:0000256" key="7">
    <source>
        <dbReference type="ARBA" id="ARBA00022605"/>
    </source>
</evidence>
<evidence type="ECO:0000256" key="12">
    <source>
        <dbReference type="ARBA" id="ARBA00048731"/>
    </source>
</evidence>
<dbReference type="STRING" id="35525.A0A0P5Z299"/>
<evidence type="ECO:0000256" key="9">
    <source>
        <dbReference type="ARBA" id="ARBA00023002"/>
    </source>
</evidence>
<evidence type="ECO:0000256" key="3">
    <source>
        <dbReference type="ARBA" id="ARBA00011881"/>
    </source>
</evidence>
<dbReference type="Gene3D" id="3.30.1330.90">
    <property type="entry name" value="D-3-phosphoglycerate dehydrogenase, domain 3"/>
    <property type="match status" value="1"/>
</dbReference>
<dbReference type="PROSITE" id="PS00065">
    <property type="entry name" value="D_2_HYDROXYACID_DH_1"/>
    <property type="match status" value="1"/>
</dbReference>
<dbReference type="InterPro" id="IPR029752">
    <property type="entry name" value="D-isomer_DH_CS1"/>
</dbReference>
<dbReference type="InterPro" id="IPR045626">
    <property type="entry name" value="PGDH_ASB_dom"/>
</dbReference>
<keyword evidence="6" id="KW-0597">Phosphoprotein</keyword>
<dbReference type="Pfam" id="PF00389">
    <property type="entry name" value="2-Hacid_dh"/>
    <property type="match status" value="1"/>
</dbReference>